<keyword evidence="3" id="KW-1185">Reference proteome</keyword>
<proteinExistence type="predicted"/>
<dbReference type="PANTHER" id="PTHR33434:SF2">
    <property type="entry name" value="FATTY ACID-BINDING PROTEIN TM_1468"/>
    <property type="match status" value="1"/>
</dbReference>
<dbReference type="STRING" id="1123382.SAMN02745221_00845"/>
<reference evidence="3" key="1">
    <citation type="submission" date="2016-11" db="EMBL/GenBank/DDBJ databases">
        <authorList>
            <person name="Varghese N."/>
            <person name="Submissions S."/>
        </authorList>
    </citation>
    <scope>NUCLEOTIDE SEQUENCE [LARGE SCALE GENOMIC DNA]</scope>
    <source>
        <strain evidence="3">DSM 11003</strain>
    </source>
</reference>
<evidence type="ECO:0000313" key="3">
    <source>
        <dbReference type="Proteomes" id="UP000242329"/>
    </source>
</evidence>
<dbReference type="Proteomes" id="UP000242329">
    <property type="component" value="Unassembled WGS sequence"/>
</dbReference>
<dbReference type="Gene3D" id="3.30.1180.10">
    <property type="match status" value="1"/>
</dbReference>
<dbReference type="InterPro" id="IPR043168">
    <property type="entry name" value="DegV_C"/>
</dbReference>
<dbReference type="RefSeq" id="WP_073090523.1">
    <property type="nucleotide sequence ID" value="NZ_FQWY01000010.1"/>
</dbReference>
<dbReference type="PROSITE" id="PS51482">
    <property type="entry name" value="DEGV"/>
    <property type="match status" value="1"/>
</dbReference>
<gene>
    <name evidence="2" type="ORF">SAMN02745221_00845</name>
</gene>
<accession>A0A1M5M600</accession>
<evidence type="ECO:0000256" key="1">
    <source>
        <dbReference type="ARBA" id="ARBA00023121"/>
    </source>
</evidence>
<dbReference type="PANTHER" id="PTHR33434">
    <property type="entry name" value="DEGV DOMAIN-CONTAINING PROTEIN DR_1986-RELATED"/>
    <property type="match status" value="1"/>
</dbReference>
<sequence length="276" mass="30241">MRLIITDSTVSLPAGFAESNNITIVPLKVNIDGKSYRDGIDISNREYYKLLRSKPVFPQTSQPSSGDFLKVFKTLKPGDEALVILISSQISGTVQAAQIAKNMLNNDKIRIEIIDSLSTVIGLGFQVMKACELNNEGKSLEEIIQELKQVQEKSKILFVVDNLEYLHRGGRISHTAKTIGNLLQLKPILSIIGNGRIEVYDKVRTKGKAVKKIIEELKSEAAKAKLVSVAHVDAPSEAEAIYKQVKEFYKGPIIITEAGPVIGSHVGPGSVGLAWY</sequence>
<dbReference type="EMBL" id="FQWY01000010">
    <property type="protein sequence ID" value="SHG72686.1"/>
    <property type="molecule type" value="Genomic_DNA"/>
</dbReference>
<name>A0A1M5M600_9FIRM</name>
<dbReference type="NCBIfam" id="TIGR00762">
    <property type="entry name" value="DegV"/>
    <property type="match status" value="1"/>
</dbReference>
<dbReference type="AlphaFoldDB" id="A0A1M5M600"/>
<dbReference type="Gene3D" id="3.40.50.10170">
    <property type="match status" value="1"/>
</dbReference>
<evidence type="ECO:0000313" key="2">
    <source>
        <dbReference type="EMBL" id="SHG72686.1"/>
    </source>
</evidence>
<protein>
    <submittedName>
        <fullName evidence="2">EDD domain protein, DegV family</fullName>
    </submittedName>
</protein>
<dbReference type="GO" id="GO:0008289">
    <property type="term" value="F:lipid binding"/>
    <property type="evidence" value="ECO:0007669"/>
    <property type="project" value="UniProtKB-KW"/>
</dbReference>
<keyword evidence="1" id="KW-0446">Lipid-binding</keyword>
<dbReference type="InterPro" id="IPR003797">
    <property type="entry name" value="DegV"/>
</dbReference>
<dbReference type="InterPro" id="IPR050270">
    <property type="entry name" value="DegV_domain_contain"/>
</dbReference>
<dbReference type="SUPFAM" id="SSF82549">
    <property type="entry name" value="DAK1/DegV-like"/>
    <property type="match status" value="1"/>
</dbReference>
<organism evidence="2 3">
    <name type="scientific">Thermosyntropha lipolytica DSM 11003</name>
    <dbReference type="NCBI Taxonomy" id="1123382"/>
    <lineage>
        <taxon>Bacteria</taxon>
        <taxon>Bacillati</taxon>
        <taxon>Bacillota</taxon>
        <taxon>Clostridia</taxon>
        <taxon>Eubacteriales</taxon>
        <taxon>Syntrophomonadaceae</taxon>
        <taxon>Thermosyntropha</taxon>
    </lineage>
</organism>
<dbReference type="OrthoDB" id="9780216at2"/>
<dbReference type="Pfam" id="PF02645">
    <property type="entry name" value="DegV"/>
    <property type="match status" value="1"/>
</dbReference>